<dbReference type="OrthoDB" id="2194678at2759"/>
<name>A0A0R0M252_9MICR</name>
<dbReference type="EMBL" id="LGUB01000313">
    <property type="protein sequence ID" value="KRH93503.1"/>
    <property type="molecule type" value="Genomic_DNA"/>
</dbReference>
<comment type="caution">
    <text evidence="1">The sequence shown here is derived from an EMBL/GenBank/DDBJ whole genome shotgun (WGS) entry which is preliminary data.</text>
</comment>
<feature type="non-terminal residue" evidence="1">
    <location>
        <position position="1"/>
    </location>
</feature>
<dbReference type="Proteomes" id="UP000051530">
    <property type="component" value="Unassembled WGS sequence"/>
</dbReference>
<dbReference type="AlphaFoldDB" id="A0A0R0M252"/>
<evidence type="ECO:0000313" key="1">
    <source>
        <dbReference type="EMBL" id="KRH93503.1"/>
    </source>
</evidence>
<evidence type="ECO:0008006" key="3">
    <source>
        <dbReference type="Google" id="ProtNLM"/>
    </source>
</evidence>
<protein>
    <recommendedName>
        <fullName evidence="3">Transposable element</fullName>
    </recommendedName>
</protein>
<reference evidence="1 2" key="1">
    <citation type="submission" date="2015-07" db="EMBL/GenBank/DDBJ databases">
        <title>The genome of Pseudoloma neurophilia, a relevant intracellular parasite of the zebrafish.</title>
        <authorList>
            <person name="Ndikumana S."/>
            <person name="Pelin A."/>
            <person name="Sanders J."/>
            <person name="Corradi N."/>
        </authorList>
    </citation>
    <scope>NUCLEOTIDE SEQUENCE [LARGE SCALE GENOMIC DNA]</scope>
    <source>
        <strain evidence="1 2">MK1</strain>
    </source>
</reference>
<dbReference type="VEuPathDB" id="MicrosporidiaDB:M153_8180002714"/>
<keyword evidence="2" id="KW-1185">Reference proteome</keyword>
<proteinExistence type="predicted"/>
<dbReference type="GO" id="GO:0003676">
    <property type="term" value="F:nucleic acid binding"/>
    <property type="evidence" value="ECO:0007669"/>
    <property type="project" value="InterPro"/>
</dbReference>
<sequence>LKNVLLCSLKTIERAIVGFYYALKRISLIPERRNTPQTIELRRMYANTFLRVISKDDGNNCFFIDEVDFQLSICRTRGRSRLGTLATTTVPGLRNKNINACAIISKHGILHYKLERTAYNTTKFSEFLDEVF</sequence>
<accession>A0A0R0M252</accession>
<dbReference type="InterPro" id="IPR036397">
    <property type="entry name" value="RNaseH_sf"/>
</dbReference>
<dbReference type="Gene3D" id="3.30.420.10">
    <property type="entry name" value="Ribonuclease H-like superfamily/Ribonuclease H"/>
    <property type="match status" value="1"/>
</dbReference>
<gene>
    <name evidence="1" type="ORF">M153_8180002714</name>
</gene>
<evidence type="ECO:0000313" key="2">
    <source>
        <dbReference type="Proteomes" id="UP000051530"/>
    </source>
</evidence>
<organism evidence="1 2">
    <name type="scientific">Pseudoloma neurophilia</name>
    <dbReference type="NCBI Taxonomy" id="146866"/>
    <lineage>
        <taxon>Eukaryota</taxon>
        <taxon>Fungi</taxon>
        <taxon>Fungi incertae sedis</taxon>
        <taxon>Microsporidia</taxon>
        <taxon>Pseudoloma</taxon>
    </lineage>
</organism>